<dbReference type="Proteomes" id="UP000236724">
    <property type="component" value="Unassembled WGS sequence"/>
</dbReference>
<dbReference type="SUPFAM" id="SSF46689">
    <property type="entry name" value="Homeodomain-like"/>
    <property type="match status" value="1"/>
</dbReference>
<protein>
    <recommendedName>
        <fullName evidence="3">Winged helix-turn helix domain-containing protein</fullName>
    </recommendedName>
</protein>
<name>A0A1H6FD80_9GAMM</name>
<dbReference type="Pfam" id="PF13565">
    <property type="entry name" value="HTH_32"/>
    <property type="match status" value="1"/>
</dbReference>
<dbReference type="RefSeq" id="WP_103920696.1">
    <property type="nucleotide sequence ID" value="NZ_FMSV02000512.1"/>
</dbReference>
<accession>A0A1H6FD80</accession>
<reference evidence="1 2" key="1">
    <citation type="submission" date="2016-10" db="EMBL/GenBank/DDBJ databases">
        <authorList>
            <person name="de Groot N.N."/>
        </authorList>
    </citation>
    <scope>NUCLEOTIDE SEQUENCE [LARGE SCALE GENOMIC DNA]</scope>
    <source>
        <strain evidence="1">MBHS1</strain>
    </source>
</reference>
<proteinExistence type="predicted"/>
<gene>
    <name evidence="1" type="ORF">MBHS_02841</name>
</gene>
<dbReference type="OrthoDB" id="5772853at2"/>
<organism evidence="1 2">
    <name type="scientific">Candidatus Venteria ishoeyi</name>
    <dbReference type="NCBI Taxonomy" id="1899563"/>
    <lineage>
        <taxon>Bacteria</taxon>
        <taxon>Pseudomonadati</taxon>
        <taxon>Pseudomonadota</taxon>
        <taxon>Gammaproteobacteria</taxon>
        <taxon>Thiotrichales</taxon>
        <taxon>Thiotrichaceae</taxon>
        <taxon>Venteria</taxon>
    </lineage>
</organism>
<sequence>MADGEGKTNKETSELLGITMANVTTWTKRWIDRALDSIEERLHDLPRSGSPGKITPEQWCQIMAICCRPPREYGYPITHWTGTELAKEVIKQGIIETISVSHLNDFLKKQNYNRTAPATG</sequence>
<evidence type="ECO:0008006" key="3">
    <source>
        <dbReference type="Google" id="ProtNLM"/>
    </source>
</evidence>
<evidence type="ECO:0000313" key="2">
    <source>
        <dbReference type="Proteomes" id="UP000236724"/>
    </source>
</evidence>
<dbReference type="EMBL" id="FMSV02000512">
    <property type="protein sequence ID" value="SEH06975.1"/>
    <property type="molecule type" value="Genomic_DNA"/>
</dbReference>
<evidence type="ECO:0000313" key="1">
    <source>
        <dbReference type="EMBL" id="SEH06975.1"/>
    </source>
</evidence>
<dbReference type="InterPro" id="IPR009057">
    <property type="entry name" value="Homeodomain-like_sf"/>
</dbReference>
<dbReference type="AlphaFoldDB" id="A0A1H6FD80"/>
<keyword evidence="2" id="KW-1185">Reference proteome</keyword>